<gene>
    <name evidence="1" type="ORF">H8B04_00205</name>
</gene>
<dbReference type="Proteomes" id="UP000651271">
    <property type="component" value="Unassembled WGS sequence"/>
</dbReference>
<comment type="caution">
    <text evidence="1">The sequence shown here is derived from an EMBL/GenBank/DDBJ whole genome shotgun (WGS) entry which is preliminary data.</text>
</comment>
<protein>
    <submittedName>
        <fullName evidence="1">Uncharacterized protein</fullName>
    </submittedName>
</protein>
<accession>A0ABR7Y9M2</accession>
<reference evidence="1 2" key="1">
    <citation type="submission" date="2020-08" db="EMBL/GenBank/DDBJ databases">
        <title>Sphingobacterium sp. DN04309 isolated from aquaculture water.</title>
        <authorList>
            <person name="Zhang M."/>
        </authorList>
    </citation>
    <scope>NUCLEOTIDE SEQUENCE [LARGE SCALE GENOMIC DNA]</scope>
    <source>
        <strain evidence="1 2">DN04309</strain>
    </source>
</reference>
<proteinExistence type="predicted"/>
<organism evidence="1 2">
    <name type="scientific">Sphingobacterium litopenaei</name>
    <dbReference type="NCBI Taxonomy" id="2763500"/>
    <lineage>
        <taxon>Bacteria</taxon>
        <taxon>Pseudomonadati</taxon>
        <taxon>Bacteroidota</taxon>
        <taxon>Sphingobacteriia</taxon>
        <taxon>Sphingobacteriales</taxon>
        <taxon>Sphingobacteriaceae</taxon>
        <taxon>Sphingobacterium</taxon>
    </lineage>
</organism>
<sequence length="119" mass="13436">MLNHNLGGSGRDFRNLTPINRSANASMSARIEEKAKADLDDGFIIKEYKVTASYGQGKVDKSNFSNIKSRTIETEEKTPNIIKYKYEAIKKAENSSVVKRFEGEIKNELKINEGNYLES</sequence>
<dbReference type="EMBL" id="JACOIJ010000001">
    <property type="protein sequence ID" value="MBD1428000.1"/>
    <property type="molecule type" value="Genomic_DNA"/>
</dbReference>
<keyword evidence="2" id="KW-1185">Reference proteome</keyword>
<name>A0ABR7Y9M2_9SPHI</name>
<evidence type="ECO:0000313" key="1">
    <source>
        <dbReference type="EMBL" id="MBD1428000.1"/>
    </source>
</evidence>
<evidence type="ECO:0000313" key="2">
    <source>
        <dbReference type="Proteomes" id="UP000651271"/>
    </source>
</evidence>
<dbReference type="RefSeq" id="WP_190301083.1">
    <property type="nucleotide sequence ID" value="NZ_JACOIJ010000001.1"/>
</dbReference>